<dbReference type="AlphaFoldDB" id="A0A0F9EUR8"/>
<accession>A0A0F9EUR8</accession>
<comment type="caution">
    <text evidence="1">The sequence shown here is derived from an EMBL/GenBank/DDBJ whole genome shotgun (WGS) entry which is preliminary data.</text>
</comment>
<gene>
    <name evidence="1" type="ORF">LCGC14_2108990</name>
</gene>
<reference evidence="1" key="1">
    <citation type="journal article" date="2015" name="Nature">
        <title>Complex archaea that bridge the gap between prokaryotes and eukaryotes.</title>
        <authorList>
            <person name="Spang A."/>
            <person name="Saw J.H."/>
            <person name="Jorgensen S.L."/>
            <person name="Zaremba-Niedzwiedzka K."/>
            <person name="Martijn J."/>
            <person name="Lind A.E."/>
            <person name="van Eijk R."/>
            <person name="Schleper C."/>
            <person name="Guy L."/>
            <person name="Ettema T.J."/>
        </authorList>
    </citation>
    <scope>NUCLEOTIDE SEQUENCE</scope>
</reference>
<proteinExistence type="predicted"/>
<evidence type="ECO:0000313" key="1">
    <source>
        <dbReference type="EMBL" id="KKL70026.1"/>
    </source>
</evidence>
<protein>
    <submittedName>
        <fullName evidence="1">Uncharacterized protein</fullName>
    </submittedName>
</protein>
<sequence>MGWWSATVMGGDSPMDAEGDLFDIVFKGTEYEDGCDRMDAEDTGELTREDLAAKLLARLPDLNEYVSFGLDTDILKQVLGVMILEYGIPIIDPTREAIELAIQGAKDDEWAEEDEERAAHMEAFILQLNEYDGKPTEVKFEGLFEKLAEKIENGTLGLVNK</sequence>
<name>A0A0F9EUR8_9ZZZZ</name>
<dbReference type="EMBL" id="LAZR01026016">
    <property type="protein sequence ID" value="KKL70026.1"/>
    <property type="molecule type" value="Genomic_DNA"/>
</dbReference>
<organism evidence="1">
    <name type="scientific">marine sediment metagenome</name>
    <dbReference type="NCBI Taxonomy" id="412755"/>
    <lineage>
        <taxon>unclassified sequences</taxon>
        <taxon>metagenomes</taxon>
        <taxon>ecological metagenomes</taxon>
    </lineage>
</organism>